<dbReference type="SUPFAM" id="SSF50978">
    <property type="entry name" value="WD40 repeat-like"/>
    <property type="match status" value="1"/>
</dbReference>
<dbReference type="InterPro" id="IPR039724">
    <property type="entry name" value="WDR91"/>
</dbReference>
<dbReference type="PANTHER" id="PTHR13083:SF3">
    <property type="entry name" value="WD REPEAT-CONTAINING PROTEIN 91"/>
    <property type="match status" value="1"/>
</dbReference>
<evidence type="ECO:0000256" key="4">
    <source>
        <dbReference type="ARBA" id="ARBA00021116"/>
    </source>
</evidence>
<feature type="compositionally biased region" description="Basic and acidic residues" evidence="8">
    <location>
        <begin position="369"/>
        <end position="386"/>
    </location>
</feature>
<keyword evidence="7" id="KW-0175">Coiled coil</keyword>
<dbReference type="Pfam" id="PF00400">
    <property type="entry name" value="WD40"/>
    <property type="match status" value="2"/>
</dbReference>
<reference evidence="10" key="1">
    <citation type="submission" date="2020-11" db="EMBL/GenBank/DDBJ databases">
        <authorList>
            <person name="Tran Van P."/>
        </authorList>
    </citation>
    <scope>NUCLEOTIDE SEQUENCE</scope>
</reference>
<feature type="coiled-coil region" evidence="7">
    <location>
        <begin position="218"/>
        <end position="245"/>
    </location>
</feature>
<dbReference type="InterPro" id="IPR006594">
    <property type="entry name" value="LisH"/>
</dbReference>
<feature type="region of interest" description="Disordered" evidence="8">
    <location>
        <begin position="369"/>
        <end position="393"/>
    </location>
</feature>
<feature type="region of interest" description="Disordered" evidence="8">
    <location>
        <begin position="295"/>
        <end position="350"/>
    </location>
</feature>
<evidence type="ECO:0000259" key="9">
    <source>
        <dbReference type="Pfam" id="PF23138"/>
    </source>
</evidence>
<dbReference type="PANTHER" id="PTHR13083">
    <property type="entry name" value="WD REPEAT-CONTAINING PROTEIN 91"/>
    <property type="match status" value="1"/>
</dbReference>
<evidence type="ECO:0000256" key="3">
    <source>
        <dbReference type="ARBA" id="ARBA00006128"/>
    </source>
</evidence>
<dbReference type="Pfam" id="PF23138">
    <property type="entry name" value="CTLH_Armc9"/>
    <property type="match status" value="1"/>
</dbReference>
<dbReference type="AlphaFoldDB" id="A0A7R9J9L8"/>
<proteinExistence type="inferred from homology"/>
<evidence type="ECO:0000256" key="5">
    <source>
        <dbReference type="ARBA" id="ARBA00022753"/>
    </source>
</evidence>
<dbReference type="InterPro" id="IPR001680">
    <property type="entry name" value="WD40_rpt"/>
</dbReference>
<dbReference type="GO" id="GO:0045022">
    <property type="term" value="P:early endosome to late endosome transport"/>
    <property type="evidence" value="ECO:0007669"/>
    <property type="project" value="InterPro"/>
</dbReference>
<keyword evidence="6" id="KW-0853">WD repeat</keyword>
<dbReference type="PROSITE" id="PS50896">
    <property type="entry name" value="LISH"/>
    <property type="match status" value="1"/>
</dbReference>
<dbReference type="GO" id="GO:0141039">
    <property type="term" value="F:phosphatidylinositol 3-kinase inhibitor activity"/>
    <property type="evidence" value="ECO:0007669"/>
    <property type="project" value="InterPro"/>
</dbReference>
<comment type="similarity">
    <text evidence="3">Belongs to the WD repeat WDR91 family.</text>
</comment>
<evidence type="ECO:0000256" key="8">
    <source>
        <dbReference type="SAM" id="MobiDB-lite"/>
    </source>
</evidence>
<evidence type="ECO:0000256" key="2">
    <source>
        <dbReference type="ARBA" id="ARBA00004414"/>
    </source>
</evidence>
<feature type="repeat" description="WD" evidence="6">
    <location>
        <begin position="407"/>
        <end position="448"/>
    </location>
</feature>
<feature type="compositionally biased region" description="Polar residues" evidence="8">
    <location>
        <begin position="306"/>
        <end position="330"/>
    </location>
</feature>
<dbReference type="InterPro" id="IPR056327">
    <property type="entry name" value="ARMC9_CTLH-like_dom"/>
</dbReference>
<feature type="repeat" description="WD" evidence="6">
    <location>
        <begin position="557"/>
        <end position="587"/>
    </location>
</feature>
<protein>
    <recommendedName>
        <fullName evidence="4">WD repeat-containing protein 91</fullName>
    </recommendedName>
</protein>
<dbReference type="SMART" id="SM00320">
    <property type="entry name" value="WD40"/>
    <property type="match status" value="5"/>
</dbReference>
<comment type="subcellular location">
    <subcellularLocation>
        <location evidence="1">Early endosome membrane</location>
        <topology evidence="1">Peripheral membrane protein</topology>
    </subcellularLocation>
    <subcellularLocation>
        <location evidence="2">Late endosome membrane</location>
    </subcellularLocation>
</comment>
<evidence type="ECO:0000256" key="7">
    <source>
        <dbReference type="SAM" id="Coils"/>
    </source>
</evidence>
<dbReference type="Gene3D" id="2.130.10.10">
    <property type="entry name" value="YVTN repeat-like/Quinoprotein amine dehydrogenase"/>
    <property type="match status" value="2"/>
</dbReference>
<dbReference type="PROSITE" id="PS50294">
    <property type="entry name" value="WD_REPEATS_REGION"/>
    <property type="match status" value="1"/>
</dbReference>
<dbReference type="GO" id="GO:0031901">
    <property type="term" value="C:early endosome membrane"/>
    <property type="evidence" value="ECO:0007669"/>
    <property type="project" value="UniProtKB-SubCell"/>
</dbReference>
<dbReference type="GO" id="GO:0051898">
    <property type="term" value="P:negative regulation of phosphatidylinositol 3-kinase/protein kinase B signal transduction"/>
    <property type="evidence" value="ECO:0007669"/>
    <property type="project" value="InterPro"/>
</dbReference>
<feature type="domain" description="ARMC9 CTLH-like" evidence="9">
    <location>
        <begin position="90"/>
        <end position="209"/>
    </location>
</feature>
<dbReference type="InterPro" id="IPR036322">
    <property type="entry name" value="WD40_repeat_dom_sf"/>
</dbReference>
<evidence type="ECO:0000256" key="6">
    <source>
        <dbReference type="PROSITE-ProRule" id="PRU00221"/>
    </source>
</evidence>
<gene>
    <name evidence="10" type="ORF">TCMB3V08_LOCUS7866</name>
</gene>
<dbReference type="GO" id="GO:0031902">
    <property type="term" value="C:late endosome membrane"/>
    <property type="evidence" value="ECO:0007669"/>
    <property type="project" value="UniProtKB-SubCell"/>
</dbReference>
<name>A0A7R9J9L8_TIMCA</name>
<keyword evidence="5" id="KW-0967">Endosome</keyword>
<accession>A0A7R9J9L8</accession>
<dbReference type="EMBL" id="OE183056">
    <property type="protein sequence ID" value="CAD7575269.1"/>
    <property type="molecule type" value="Genomic_DNA"/>
</dbReference>
<evidence type="ECO:0000313" key="10">
    <source>
        <dbReference type="EMBL" id="CAD7575269.1"/>
    </source>
</evidence>
<dbReference type="InterPro" id="IPR015943">
    <property type="entry name" value="WD40/YVTN_repeat-like_dom_sf"/>
</dbReference>
<evidence type="ECO:0000256" key="1">
    <source>
        <dbReference type="ARBA" id="ARBA00004220"/>
    </source>
</evidence>
<sequence>MESKANVKEAEYLEVWRAWSEAFLCSYGWANSPCYSKCREKMSQIQYIDELIREYLLFRGFGGTLKVFDSELKVDKDKGFRVDKILDQLMQYIFSYDLVSLKELWTHLDHKMFSKLEHHFAPAVRKMENAVLKLYLVNAVTNNKPDKVVDFFNKYTVELQGQPEWKEWFMLPFVKNPEENPSFAVHFTRQWQDTLCVSLHNFLATIFQCMPQPTLTSFEEDALRMKRLQEENEALKQRFVALMENSRSVPVSDIIAPEVPPPAQLMDDFYIIALESATSTGESQAKTLKNLIRNIGSGSPGIPRKASQSAAGQDTRSSKMKSSNSPNVEEQQQKKSTSSKQRLNSNSWASAKPSTVSLALLTAAAADVHRDSPPMVPRDESLERRTSGRQASRLRRGGLRLINQDVFNDHRAAICQCKFNTSGSSVISCDTDGVIKLWNTSPTPKTQATFVSKSSVLSVDWVSKNERYLVAGNKAGLVRLYDTHDNRIMWELGAESNSPLKDNRIVHVCCNPMESTFICSAANNQGEGKLLLYNIKTKKLERSLFLNTGAVMANCCAFNHNGQLLVAGCSDGSVRIFDLRRSDCIDSWSAHQGNVLSIKLTDDFTSCYTLGQDTKMCQRSLNQRGNSVWEAELPDCEEIFSNLETPHSQLFTFDPSGSYVLTCGSAGGSIYQLANALVVLNSTAEDGEIELSPRSLTSILNLGGHRAPALAVDWTFANQCATCVTASSDGKVRVSTLLAP</sequence>
<organism evidence="10">
    <name type="scientific">Timema californicum</name>
    <name type="common">California timema</name>
    <name type="synonym">Walking stick</name>
    <dbReference type="NCBI Taxonomy" id="61474"/>
    <lineage>
        <taxon>Eukaryota</taxon>
        <taxon>Metazoa</taxon>
        <taxon>Ecdysozoa</taxon>
        <taxon>Arthropoda</taxon>
        <taxon>Hexapoda</taxon>
        <taxon>Insecta</taxon>
        <taxon>Pterygota</taxon>
        <taxon>Neoptera</taxon>
        <taxon>Polyneoptera</taxon>
        <taxon>Phasmatodea</taxon>
        <taxon>Timematodea</taxon>
        <taxon>Timematoidea</taxon>
        <taxon>Timematidae</taxon>
        <taxon>Timema</taxon>
    </lineage>
</organism>
<dbReference type="PROSITE" id="PS50082">
    <property type="entry name" value="WD_REPEATS_2"/>
    <property type="match status" value="2"/>
</dbReference>